<reference evidence="1 2" key="1">
    <citation type="submission" date="2020-08" db="EMBL/GenBank/DDBJ databases">
        <title>A Genomic Blueprint of the Chicken Gut Microbiome.</title>
        <authorList>
            <person name="Gilroy R."/>
            <person name="Ravi A."/>
            <person name="Getino M."/>
            <person name="Pursley I."/>
            <person name="Horton D.L."/>
            <person name="Alikhan N.-F."/>
            <person name="Baker D."/>
            <person name="Gharbi K."/>
            <person name="Hall N."/>
            <person name="Watson M."/>
            <person name="Adriaenssens E.M."/>
            <person name="Foster-Nyarko E."/>
            <person name="Jarju S."/>
            <person name="Secka A."/>
            <person name="Antonio M."/>
            <person name="Oren A."/>
            <person name="Chaudhuri R."/>
            <person name="La Ragione R.M."/>
            <person name="Hildebrand F."/>
            <person name="Pallen M.J."/>
        </authorList>
    </citation>
    <scope>NUCLEOTIDE SEQUENCE [LARGE SCALE GENOMIC DNA]</scope>
    <source>
        <strain evidence="1 2">Sa1YVA6</strain>
    </source>
</reference>
<evidence type="ECO:0000313" key="2">
    <source>
        <dbReference type="Proteomes" id="UP000600565"/>
    </source>
</evidence>
<dbReference type="RefSeq" id="WP_191704557.1">
    <property type="nucleotide sequence ID" value="NZ_JACSPW010000012.1"/>
</dbReference>
<name>A0ABR8XQ37_9BACL</name>
<evidence type="ECO:0000313" key="1">
    <source>
        <dbReference type="EMBL" id="MBD8034056.1"/>
    </source>
</evidence>
<gene>
    <name evidence="1" type="ORF">H9632_13375</name>
</gene>
<protein>
    <submittedName>
        <fullName evidence="1">Uncharacterized protein</fullName>
    </submittedName>
</protein>
<accession>A0ABR8XQ37</accession>
<dbReference type="EMBL" id="JACSPW010000012">
    <property type="protein sequence ID" value="MBD8034056.1"/>
    <property type="molecule type" value="Genomic_DNA"/>
</dbReference>
<dbReference type="Proteomes" id="UP000600565">
    <property type="component" value="Unassembled WGS sequence"/>
</dbReference>
<keyword evidence="2" id="KW-1185">Reference proteome</keyword>
<comment type="caution">
    <text evidence="1">The sequence shown here is derived from an EMBL/GenBank/DDBJ whole genome shotgun (WGS) entry which is preliminary data.</text>
</comment>
<dbReference type="Pfam" id="PF26325">
    <property type="entry name" value="YhjD"/>
    <property type="match status" value="1"/>
</dbReference>
<dbReference type="InterPro" id="IPR058600">
    <property type="entry name" value="YhjD-like"/>
</dbReference>
<organism evidence="1 2">
    <name type="scientific">Solibacillus merdavium</name>
    <dbReference type="NCBI Taxonomy" id="2762218"/>
    <lineage>
        <taxon>Bacteria</taxon>
        <taxon>Bacillati</taxon>
        <taxon>Bacillota</taxon>
        <taxon>Bacilli</taxon>
        <taxon>Bacillales</taxon>
        <taxon>Caryophanaceae</taxon>
        <taxon>Solibacillus</taxon>
    </lineage>
</organism>
<sequence>MHKEIMNFSDDIHRYIILEMFLKTLDRDKVHVSQLKMGKILEEWYDQKSNETFQDLKKLRDYLYKQGCKIEKQRSDEFVTEYFVLFRGVTETRTYTNIAIRNWVSHEMRRVLGMEYLTPQDRK</sequence>
<proteinExistence type="predicted"/>